<dbReference type="GO" id="GO:0046872">
    <property type="term" value="F:metal ion binding"/>
    <property type="evidence" value="ECO:0007669"/>
    <property type="project" value="UniProtKB-KW"/>
</dbReference>
<reference evidence="3" key="1">
    <citation type="submission" date="2009-06" db="EMBL/GenBank/DDBJ databases">
        <title>Complete sequence of Dickeya dadantii Ech703.</title>
        <authorList>
            <consortium name="US DOE Joint Genome Institute"/>
            <person name="Lucas S."/>
            <person name="Copeland A."/>
            <person name="Lapidus A."/>
            <person name="Glavina del Rio T."/>
            <person name="Dalin E."/>
            <person name="Tice H."/>
            <person name="Bruce D."/>
            <person name="Goodwin L."/>
            <person name="Pitluck S."/>
            <person name="Chertkov O."/>
            <person name="Brettin T."/>
            <person name="Detter J.C."/>
            <person name="Han C."/>
            <person name="Larimer F."/>
            <person name="Land M."/>
            <person name="Hauser L."/>
            <person name="Kyrpides N."/>
            <person name="Mikhailova N."/>
            <person name="Balakrishnan V."/>
            <person name="Glasner J."/>
            <person name="Perna N.T."/>
        </authorList>
    </citation>
    <scope>NUCLEOTIDE SEQUENCE [LARGE SCALE GENOMIC DNA]</scope>
    <source>
        <strain evidence="3">Ech703</strain>
    </source>
</reference>
<dbReference type="AlphaFoldDB" id="C6C8M5"/>
<dbReference type="HOGENOM" id="CLU_121356_0_0_6"/>
<dbReference type="Gene3D" id="3.10.180.10">
    <property type="entry name" value="2,3-Dihydroxybiphenyl 1,2-Dioxygenase, domain 1"/>
    <property type="match status" value="1"/>
</dbReference>
<evidence type="ECO:0000313" key="4">
    <source>
        <dbReference type="Proteomes" id="UP000002734"/>
    </source>
</evidence>
<dbReference type="InterPro" id="IPR037523">
    <property type="entry name" value="VOC_core"/>
</dbReference>
<dbReference type="PANTHER" id="PTHR36113:SF6">
    <property type="entry name" value="FOSFOMYCIN RESISTANCE PROTEIN FOSX"/>
    <property type="match status" value="1"/>
</dbReference>
<dbReference type="STRING" id="579405.Dd703_2409"/>
<name>C6C8M5_MUSP7</name>
<gene>
    <name evidence="3" type="ordered locus">Dd703_2409</name>
</gene>
<organism evidence="3 4">
    <name type="scientific">Musicola paradisiaca (strain Ech703)</name>
    <name type="common">Dickeya paradisiaca</name>
    <name type="synonym">Dickeya dadantii</name>
    <dbReference type="NCBI Taxonomy" id="579405"/>
    <lineage>
        <taxon>Bacteria</taxon>
        <taxon>Pseudomonadati</taxon>
        <taxon>Pseudomonadota</taxon>
        <taxon>Gammaproteobacteria</taxon>
        <taxon>Enterobacterales</taxon>
        <taxon>Pectobacteriaceae</taxon>
        <taxon>Musicola</taxon>
    </lineage>
</organism>
<dbReference type="InterPro" id="IPR004360">
    <property type="entry name" value="Glyas_Fos-R_dOase_dom"/>
</dbReference>
<dbReference type="Pfam" id="PF00903">
    <property type="entry name" value="Glyoxalase"/>
    <property type="match status" value="1"/>
</dbReference>
<dbReference type="eggNOG" id="COG0346">
    <property type="taxonomic scope" value="Bacteria"/>
</dbReference>
<keyword evidence="4" id="KW-1185">Reference proteome</keyword>
<dbReference type="GO" id="GO:0004364">
    <property type="term" value="F:glutathione transferase activity"/>
    <property type="evidence" value="ECO:0007669"/>
    <property type="project" value="UniProtKB-EC"/>
</dbReference>
<dbReference type="KEGG" id="dda:Dd703_2409"/>
<dbReference type="SUPFAM" id="SSF54593">
    <property type="entry name" value="Glyoxalase/Bleomycin resistance protein/Dihydroxybiphenyl dioxygenase"/>
    <property type="match status" value="1"/>
</dbReference>
<proteinExistence type="predicted"/>
<dbReference type="PROSITE" id="PS51819">
    <property type="entry name" value="VOC"/>
    <property type="match status" value="1"/>
</dbReference>
<dbReference type="InterPro" id="IPR029068">
    <property type="entry name" value="Glyas_Bleomycin-R_OHBP_Dase"/>
</dbReference>
<dbReference type="RefSeq" id="WP_015854098.1">
    <property type="nucleotide sequence ID" value="NC_012880.1"/>
</dbReference>
<dbReference type="PANTHER" id="PTHR36113">
    <property type="entry name" value="LYASE, PUTATIVE-RELATED-RELATED"/>
    <property type="match status" value="1"/>
</dbReference>
<evidence type="ECO:0000256" key="1">
    <source>
        <dbReference type="ARBA" id="ARBA00022723"/>
    </source>
</evidence>
<dbReference type="EMBL" id="CP001654">
    <property type="protein sequence ID" value="ACS86191.1"/>
    <property type="molecule type" value="Genomic_DNA"/>
</dbReference>
<protein>
    <submittedName>
        <fullName evidence="3">Glutathione transferase</fullName>
        <ecNumber evidence="3">2.5.1.18</ecNumber>
    </submittedName>
</protein>
<evidence type="ECO:0000313" key="3">
    <source>
        <dbReference type="EMBL" id="ACS86191.1"/>
    </source>
</evidence>
<evidence type="ECO:0000259" key="2">
    <source>
        <dbReference type="PROSITE" id="PS51819"/>
    </source>
</evidence>
<accession>C6C8M5</accession>
<dbReference type="InterPro" id="IPR051332">
    <property type="entry name" value="Fosfomycin_Res_Enzymes"/>
</dbReference>
<sequence>MLSGFNHLTLSVCDLPRSIRFYHQLLPFRLDAEWARGAYLSLPGFWLCLALEPAPESNAGAAGYTHYAFSIAKADFPSFCQRLRQAGVVEWKDNRSEGDSLYFLDPDGHQLEVHVGDLRSRLAGCRQAPYDGMTIYT</sequence>
<dbReference type="EC" id="2.5.1.18" evidence="3"/>
<feature type="domain" description="VOC" evidence="2">
    <location>
        <begin position="4"/>
        <end position="116"/>
    </location>
</feature>
<keyword evidence="1" id="KW-0479">Metal-binding</keyword>
<dbReference type="Proteomes" id="UP000002734">
    <property type="component" value="Chromosome"/>
</dbReference>
<keyword evidence="3" id="KW-0808">Transferase</keyword>